<comment type="caution">
    <text evidence="2">The sequence shown here is derived from an EMBL/GenBank/DDBJ whole genome shotgun (WGS) entry which is preliminary data.</text>
</comment>
<organism evidence="2 3">
    <name type="scientific">Dechloromonas hankyongensis</name>
    <dbReference type="NCBI Taxonomy" id="2908002"/>
    <lineage>
        <taxon>Bacteria</taxon>
        <taxon>Pseudomonadati</taxon>
        <taxon>Pseudomonadota</taxon>
        <taxon>Betaproteobacteria</taxon>
        <taxon>Rhodocyclales</taxon>
        <taxon>Azonexaceae</taxon>
        <taxon>Dechloromonas</taxon>
    </lineage>
</organism>
<proteinExistence type="predicted"/>
<protein>
    <submittedName>
        <fullName evidence="2">Uncharacterized protein</fullName>
    </submittedName>
</protein>
<dbReference type="Proteomes" id="UP001165384">
    <property type="component" value="Unassembled WGS sequence"/>
</dbReference>
<feature type="compositionally biased region" description="Basic and acidic residues" evidence="1">
    <location>
        <begin position="1"/>
        <end position="17"/>
    </location>
</feature>
<accession>A0ABS9K5Y4</accession>
<keyword evidence="3" id="KW-1185">Reference proteome</keyword>
<evidence type="ECO:0000256" key="1">
    <source>
        <dbReference type="SAM" id="MobiDB-lite"/>
    </source>
</evidence>
<dbReference type="EMBL" id="JAKLTN010000003">
    <property type="protein sequence ID" value="MCG2578594.1"/>
    <property type="molecule type" value="Genomic_DNA"/>
</dbReference>
<sequence length="59" mass="7046">MVVKNDKRSGTDRRQREVGPPNGWRDRRKTVERRVPEVHEIPFSEWLAHLPARDVVEQE</sequence>
<feature type="region of interest" description="Disordered" evidence="1">
    <location>
        <begin position="1"/>
        <end position="27"/>
    </location>
</feature>
<gene>
    <name evidence="2" type="ORF">LZ012_16475</name>
</gene>
<evidence type="ECO:0000313" key="2">
    <source>
        <dbReference type="EMBL" id="MCG2578594.1"/>
    </source>
</evidence>
<name>A0ABS9K5Y4_9RHOO</name>
<reference evidence="2" key="1">
    <citation type="submission" date="2022-01" db="EMBL/GenBank/DDBJ databases">
        <authorList>
            <person name="Jo J.-H."/>
            <person name="Im W.-T."/>
        </authorList>
    </citation>
    <scope>NUCLEOTIDE SEQUENCE</scope>
    <source>
        <strain evidence="2">XY25</strain>
    </source>
</reference>
<evidence type="ECO:0000313" key="3">
    <source>
        <dbReference type="Proteomes" id="UP001165384"/>
    </source>
</evidence>
<dbReference type="RefSeq" id="WP_275711971.1">
    <property type="nucleotide sequence ID" value="NZ_JAKLTN010000003.1"/>
</dbReference>